<dbReference type="Gene3D" id="2.60.120.620">
    <property type="entry name" value="q2cbj1_9rhob like domain"/>
    <property type="match status" value="1"/>
</dbReference>
<evidence type="ECO:0000259" key="7">
    <source>
        <dbReference type="PROSITE" id="PS51471"/>
    </source>
</evidence>
<dbReference type="AlphaFoldDB" id="A0A160U035"/>
<dbReference type="InterPro" id="IPR051559">
    <property type="entry name" value="HIF_prolyl_hydroxylases"/>
</dbReference>
<dbReference type="EMBL" id="CZQD01000034">
    <property type="protein sequence ID" value="CUS56883.1"/>
    <property type="molecule type" value="Genomic_DNA"/>
</dbReference>
<keyword evidence="2" id="KW-0479">Metal-binding</keyword>
<evidence type="ECO:0000256" key="5">
    <source>
        <dbReference type="ARBA" id="ARBA00023002"/>
    </source>
</evidence>
<gene>
    <name evidence="8" type="ORF">MGWOODY_Hyp1345</name>
</gene>
<dbReference type="GO" id="GO:0031418">
    <property type="term" value="F:L-ascorbic acid binding"/>
    <property type="evidence" value="ECO:0007669"/>
    <property type="project" value="UniProtKB-KW"/>
</dbReference>
<dbReference type="GO" id="GO:0008198">
    <property type="term" value="F:ferrous iron binding"/>
    <property type="evidence" value="ECO:0007669"/>
    <property type="project" value="TreeGrafter"/>
</dbReference>
<keyword evidence="6" id="KW-0408">Iron</keyword>
<evidence type="ECO:0000256" key="6">
    <source>
        <dbReference type="ARBA" id="ARBA00023004"/>
    </source>
</evidence>
<dbReference type="PANTHER" id="PTHR12907:SF26">
    <property type="entry name" value="HIF PROLYL HYDROXYLASE, ISOFORM C"/>
    <property type="match status" value="1"/>
</dbReference>
<evidence type="ECO:0000256" key="3">
    <source>
        <dbReference type="ARBA" id="ARBA00022896"/>
    </source>
</evidence>
<name>A0A160U035_9ZZZZ</name>
<dbReference type="SMART" id="SM00702">
    <property type="entry name" value="P4Hc"/>
    <property type="match status" value="1"/>
</dbReference>
<reference evidence="8" key="1">
    <citation type="submission" date="2015-10" db="EMBL/GenBank/DDBJ databases">
        <authorList>
            <person name="Gilbert D.G."/>
        </authorList>
    </citation>
    <scope>NUCLEOTIDE SEQUENCE</scope>
</reference>
<dbReference type="InterPro" id="IPR006620">
    <property type="entry name" value="Pro_4_hyd_alph"/>
</dbReference>
<keyword evidence="5" id="KW-0560">Oxidoreductase</keyword>
<sequence>MLPDTLLAAMRAEIQRLDADATLAPAGIGRDDDFQVDRSIRKTRITWLDGSSAAQLAFAEWAEHWREFLNRTLLLGLFEFEACYAVYPEGGFYDRHLDSFEGAKNRIVSIVVYLNEAWSVDDGGALLVWPEGATDEASPVACIVPEGGGVVFMLSETIPHAVEPTARLRYAIAGWWRVNPAMNGLAIPLD</sequence>
<accession>A0A160U035</accession>
<dbReference type="PROSITE" id="PS51471">
    <property type="entry name" value="FE2OG_OXY"/>
    <property type="match status" value="1"/>
</dbReference>
<comment type="cofactor">
    <cofactor evidence="1">
        <name>L-ascorbate</name>
        <dbReference type="ChEBI" id="CHEBI:38290"/>
    </cofactor>
</comment>
<evidence type="ECO:0000256" key="1">
    <source>
        <dbReference type="ARBA" id="ARBA00001961"/>
    </source>
</evidence>
<dbReference type="PANTHER" id="PTHR12907">
    <property type="entry name" value="EGL NINE HOMOLOG-RELATED"/>
    <property type="match status" value="1"/>
</dbReference>
<feature type="domain" description="Fe2OG dioxygenase" evidence="7">
    <location>
        <begin position="73"/>
        <end position="178"/>
    </location>
</feature>
<dbReference type="InterPro" id="IPR044862">
    <property type="entry name" value="Pro_4_hyd_alph_FE2OG_OXY"/>
</dbReference>
<evidence type="ECO:0000256" key="2">
    <source>
        <dbReference type="ARBA" id="ARBA00022723"/>
    </source>
</evidence>
<dbReference type="InterPro" id="IPR005123">
    <property type="entry name" value="Oxoglu/Fe-dep_dioxygenase_dom"/>
</dbReference>
<protein>
    <submittedName>
        <fullName evidence="8">SM-20-related protein</fullName>
    </submittedName>
</protein>
<keyword evidence="3" id="KW-0847">Vitamin C</keyword>
<evidence type="ECO:0000313" key="8">
    <source>
        <dbReference type="EMBL" id="CUS56883.1"/>
    </source>
</evidence>
<dbReference type="GO" id="GO:0031543">
    <property type="term" value="F:peptidyl-proline dioxygenase activity"/>
    <property type="evidence" value="ECO:0007669"/>
    <property type="project" value="TreeGrafter"/>
</dbReference>
<proteinExistence type="predicted"/>
<keyword evidence="4" id="KW-0223">Dioxygenase</keyword>
<dbReference type="GO" id="GO:0071456">
    <property type="term" value="P:cellular response to hypoxia"/>
    <property type="evidence" value="ECO:0007669"/>
    <property type="project" value="TreeGrafter"/>
</dbReference>
<dbReference type="Pfam" id="PF13640">
    <property type="entry name" value="2OG-FeII_Oxy_3"/>
    <property type="match status" value="1"/>
</dbReference>
<evidence type="ECO:0000256" key="4">
    <source>
        <dbReference type="ARBA" id="ARBA00022964"/>
    </source>
</evidence>
<organism evidence="8">
    <name type="scientific">hydrothermal vent metagenome</name>
    <dbReference type="NCBI Taxonomy" id="652676"/>
    <lineage>
        <taxon>unclassified sequences</taxon>
        <taxon>metagenomes</taxon>
        <taxon>ecological metagenomes</taxon>
    </lineage>
</organism>